<organism evidence="2 3">
    <name type="scientific">Alicyclobacillus mengziensis</name>
    <dbReference type="NCBI Taxonomy" id="2931921"/>
    <lineage>
        <taxon>Bacteria</taxon>
        <taxon>Bacillati</taxon>
        <taxon>Bacillota</taxon>
        <taxon>Bacilli</taxon>
        <taxon>Bacillales</taxon>
        <taxon>Alicyclobacillaceae</taxon>
        <taxon>Alicyclobacillus</taxon>
    </lineage>
</organism>
<keyword evidence="3" id="KW-1185">Reference proteome</keyword>
<proteinExistence type="inferred from homology"/>
<dbReference type="Proteomes" id="UP000663505">
    <property type="component" value="Chromosome"/>
</dbReference>
<dbReference type="InterPro" id="IPR043129">
    <property type="entry name" value="ATPase_NBD"/>
</dbReference>
<dbReference type="InterPro" id="IPR000600">
    <property type="entry name" value="ROK"/>
</dbReference>
<dbReference type="Pfam" id="PF00480">
    <property type="entry name" value="ROK"/>
    <property type="match status" value="1"/>
</dbReference>
<dbReference type="PANTHER" id="PTHR18964">
    <property type="entry name" value="ROK (REPRESSOR, ORF, KINASE) FAMILY"/>
    <property type="match status" value="1"/>
</dbReference>
<evidence type="ECO:0000313" key="3">
    <source>
        <dbReference type="Proteomes" id="UP000663505"/>
    </source>
</evidence>
<gene>
    <name evidence="2" type="ORF">JZ786_10635</name>
</gene>
<comment type="similarity">
    <text evidence="1">Belongs to the ROK (NagC/XylR) family.</text>
</comment>
<dbReference type="SUPFAM" id="SSF53067">
    <property type="entry name" value="Actin-like ATPase domain"/>
    <property type="match status" value="1"/>
</dbReference>
<reference evidence="2 3" key="1">
    <citation type="submission" date="2021-02" db="EMBL/GenBank/DDBJ databases">
        <title>Alicyclobacillus curvatus sp. nov. and Alicyclobacillus mengziensis sp. nov., two acidophilic bacteria isolated from acid mine drainage.</title>
        <authorList>
            <person name="Huang Y."/>
        </authorList>
    </citation>
    <scope>NUCLEOTIDE SEQUENCE [LARGE SCALE GENOMIC DNA]</scope>
    <source>
        <strain evidence="2 3">S30H14</strain>
    </source>
</reference>
<name>A0A9X7W353_9BACL</name>
<accession>A0A9X7W353</accession>
<dbReference type="InterPro" id="IPR049874">
    <property type="entry name" value="ROK_cs"/>
</dbReference>
<evidence type="ECO:0000313" key="2">
    <source>
        <dbReference type="EMBL" id="QSO49332.1"/>
    </source>
</evidence>
<dbReference type="RefSeq" id="WP_206658643.1">
    <property type="nucleotide sequence ID" value="NZ_CP071182.1"/>
</dbReference>
<dbReference type="PROSITE" id="PS01125">
    <property type="entry name" value="ROK"/>
    <property type="match status" value="1"/>
</dbReference>
<dbReference type="AlphaFoldDB" id="A0A9X7W353"/>
<dbReference type="EMBL" id="CP071182">
    <property type="protein sequence ID" value="QSO49332.1"/>
    <property type="molecule type" value="Genomic_DNA"/>
</dbReference>
<protein>
    <submittedName>
        <fullName evidence="2">ROK family protein</fullName>
    </submittedName>
</protein>
<evidence type="ECO:0000256" key="1">
    <source>
        <dbReference type="ARBA" id="ARBA00006479"/>
    </source>
</evidence>
<dbReference type="PANTHER" id="PTHR18964:SF149">
    <property type="entry name" value="BIFUNCTIONAL UDP-N-ACETYLGLUCOSAMINE 2-EPIMERASE_N-ACETYLMANNOSAMINE KINASE"/>
    <property type="match status" value="1"/>
</dbReference>
<dbReference type="Gene3D" id="3.30.420.40">
    <property type="match status" value="2"/>
</dbReference>
<sequence length="322" mass="34191">MTDTERFDAGMSYVIGLDVGGATIKGAVFNDTSEPCCDIRLKTYSSQNTSDEILASMSDAIKQLVTQARVLHLGELAGIGIGVPGFVDSIKGVVLHASNLHLHDVNLKKWLESEFSVPCVIQGDARVGALAERELGAAKGSDSLLYIVIGTGVGSGMILDGQIYEGAHSAAGEIGHTILKPDGQVCACGKRGCLETLVSGPQLIVNYQRRTRRDEHFSAKTLSERAVSGDTDAKAVYRDAAKTLALALANYCTTLDPSIVVVGGGVSLAGEVLFEPLREFFHIYTSPQLSKSIRIVPAQLGDRSGIVGSGLLIKKFLQSKDR</sequence>
<dbReference type="KEGG" id="afx:JZ786_10635"/>